<keyword evidence="4 5" id="KW-0472">Membrane</keyword>
<proteinExistence type="predicted"/>
<dbReference type="EC" id="2.1.1.100" evidence="6"/>
<comment type="subcellular location">
    <subcellularLocation>
        <location evidence="1">Endomembrane system</location>
        <topology evidence="1">Multi-pass membrane protein</topology>
    </subcellularLocation>
</comment>
<feature type="transmembrane region" description="Helical" evidence="5">
    <location>
        <begin position="65"/>
        <end position="84"/>
    </location>
</feature>
<keyword evidence="2 5" id="KW-0812">Transmembrane</keyword>
<dbReference type="AlphaFoldDB" id="A0AAU7WAS0"/>
<keyword evidence="6" id="KW-0808">Transferase</keyword>
<dbReference type="EC" id="2.1.1.334" evidence="6"/>
<evidence type="ECO:0000256" key="5">
    <source>
        <dbReference type="SAM" id="Phobius"/>
    </source>
</evidence>
<evidence type="ECO:0000256" key="1">
    <source>
        <dbReference type="ARBA" id="ARBA00004127"/>
    </source>
</evidence>
<reference evidence="6" key="1">
    <citation type="submission" date="2024-05" db="EMBL/GenBank/DDBJ databases">
        <authorList>
            <person name="Yu L."/>
        </authorList>
    </citation>
    <scope>NUCLEOTIDE SEQUENCE</scope>
    <source>
        <strain evidence="6">G08B096</strain>
    </source>
</reference>
<dbReference type="GO" id="GO:0032259">
    <property type="term" value="P:methylation"/>
    <property type="evidence" value="ECO:0007669"/>
    <property type="project" value="UniProtKB-KW"/>
</dbReference>
<feature type="transmembrane region" description="Helical" evidence="5">
    <location>
        <begin position="143"/>
        <end position="164"/>
    </location>
</feature>
<evidence type="ECO:0000256" key="3">
    <source>
        <dbReference type="ARBA" id="ARBA00022989"/>
    </source>
</evidence>
<dbReference type="GO" id="GO:0004671">
    <property type="term" value="F:protein C-terminal S-isoprenylcysteine carboxyl O-methyltransferase activity"/>
    <property type="evidence" value="ECO:0007669"/>
    <property type="project" value="UniProtKB-EC"/>
</dbReference>
<feature type="transmembrane region" description="Helical" evidence="5">
    <location>
        <begin position="176"/>
        <end position="197"/>
    </location>
</feature>
<dbReference type="InterPro" id="IPR007318">
    <property type="entry name" value="Phopholipid_MeTrfase"/>
</dbReference>
<dbReference type="GO" id="GO:0012505">
    <property type="term" value="C:endomembrane system"/>
    <property type="evidence" value="ECO:0007669"/>
    <property type="project" value="UniProtKB-SubCell"/>
</dbReference>
<keyword evidence="3 5" id="KW-1133">Transmembrane helix</keyword>
<dbReference type="Gene3D" id="1.20.120.1630">
    <property type="match status" value="1"/>
</dbReference>
<protein>
    <submittedName>
        <fullName evidence="6">Isoprenylcysteine carboxylmethyltransferase family protein</fullName>
        <ecNumber evidence="6">2.1.1.100</ecNumber>
        <ecNumber evidence="6">2.1.1.334</ecNumber>
    </submittedName>
</protein>
<feature type="transmembrane region" description="Helical" evidence="5">
    <location>
        <begin position="234"/>
        <end position="256"/>
    </location>
</feature>
<sequence>MRWGRAYFAAQAAAGALWWVAVFVSPLVHELTLGGLDPVLVAVVDVPLFVGASAAAALGSSPAAVITTGWTLLVTTTLAAYATVTTEAGWGVLLMAAASGGSLAALCLMRFGRVPTEWIIFGPFRFRPAVPGARPGRRIAATAVQITVFWGLFLVVAPLALLALEMRWGVHAPAPAYVRLAGAGVLVLASALGLWAAGAMSTRGDGTPLPSAMPNRLVIAGPYRYVRNPMAVSGILQGVAVGVILSSWLVVMYALIGSLVWNFMVRPHEEANLAHRFGDAFERYRAEVRCWVPRVGRRAGAPAASPAGTG</sequence>
<dbReference type="EMBL" id="CP158374">
    <property type="protein sequence ID" value="XBX83525.1"/>
    <property type="molecule type" value="Genomic_DNA"/>
</dbReference>
<dbReference type="RefSeq" id="WP_350349527.1">
    <property type="nucleotide sequence ID" value="NZ_CP158374.1"/>
</dbReference>
<dbReference type="Pfam" id="PF04191">
    <property type="entry name" value="PEMT"/>
    <property type="match status" value="1"/>
</dbReference>
<gene>
    <name evidence="6" type="ORF">ABIQ69_06330</name>
</gene>
<evidence type="ECO:0000256" key="2">
    <source>
        <dbReference type="ARBA" id="ARBA00022692"/>
    </source>
</evidence>
<accession>A0AAU7WAS0</accession>
<evidence type="ECO:0000256" key="4">
    <source>
        <dbReference type="ARBA" id="ARBA00023136"/>
    </source>
</evidence>
<evidence type="ECO:0000313" key="6">
    <source>
        <dbReference type="EMBL" id="XBX83525.1"/>
    </source>
</evidence>
<feature type="transmembrane region" description="Helical" evidence="5">
    <location>
        <begin position="7"/>
        <end position="27"/>
    </location>
</feature>
<organism evidence="6">
    <name type="scientific">Agromyces sp. G08B096</name>
    <dbReference type="NCBI Taxonomy" id="3156399"/>
    <lineage>
        <taxon>Bacteria</taxon>
        <taxon>Bacillati</taxon>
        <taxon>Actinomycetota</taxon>
        <taxon>Actinomycetes</taxon>
        <taxon>Micrococcales</taxon>
        <taxon>Microbacteriaceae</taxon>
        <taxon>Agromyces</taxon>
    </lineage>
</organism>
<keyword evidence="6" id="KW-0489">Methyltransferase</keyword>
<feature type="transmembrane region" description="Helical" evidence="5">
    <location>
        <begin position="90"/>
        <end position="109"/>
    </location>
</feature>
<name>A0AAU7WAS0_9MICO</name>